<gene>
    <name evidence="4" type="ORF">P167DRAFT_478385</name>
</gene>
<dbReference type="PROSITE" id="PS50297">
    <property type="entry name" value="ANK_REP_REGION"/>
    <property type="match status" value="4"/>
</dbReference>
<evidence type="ECO:0000313" key="5">
    <source>
        <dbReference type="Proteomes" id="UP000277580"/>
    </source>
</evidence>
<dbReference type="SUPFAM" id="SSF48403">
    <property type="entry name" value="Ankyrin repeat"/>
    <property type="match status" value="1"/>
</dbReference>
<keyword evidence="2 3" id="KW-0040">ANK repeat</keyword>
<dbReference type="STRING" id="1392247.A0A3N4KEZ9"/>
<dbReference type="InParanoid" id="A0A3N4KEZ9"/>
<evidence type="ECO:0000313" key="4">
    <source>
        <dbReference type="EMBL" id="RPB09060.1"/>
    </source>
</evidence>
<dbReference type="PRINTS" id="PR01415">
    <property type="entry name" value="ANKYRIN"/>
</dbReference>
<dbReference type="AlphaFoldDB" id="A0A3N4KEZ9"/>
<dbReference type="OrthoDB" id="539213at2759"/>
<keyword evidence="5" id="KW-1185">Reference proteome</keyword>
<dbReference type="PANTHER" id="PTHR24171:SF8">
    <property type="entry name" value="BRCA1-ASSOCIATED RING DOMAIN PROTEIN 1"/>
    <property type="match status" value="1"/>
</dbReference>
<dbReference type="GO" id="GO:0085020">
    <property type="term" value="P:protein K6-linked ubiquitination"/>
    <property type="evidence" value="ECO:0007669"/>
    <property type="project" value="TreeGrafter"/>
</dbReference>
<dbReference type="InterPro" id="IPR036770">
    <property type="entry name" value="Ankyrin_rpt-contain_sf"/>
</dbReference>
<evidence type="ECO:0000256" key="3">
    <source>
        <dbReference type="PROSITE-ProRule" id="PRU00023"/>
    </source>
</evidence>
<accession>A0A3N4KEZ9</accession>
<evidence type="ECO:0000256" key="1">
    <source>
        <dbReference type="ARBA" id="ARBA00022737"/>
    </source>
</evidence>
<organism evidence="4 5">
    <name type="scientific">Morchella conica CCBAS932</name>
    <dbReference type="NCBI Taxonomy" id="1392247"/>
    <lineage>
        <taxon>Eukaryota</taxon>
        <taxon>Fungi</taxon>
        <taxon>Dikarya</taxon>
        <taxon>Ascomycota</taxon>
        <taxon>Pezizomycotina</taxon>
        <taxon>Pezizomycetes</taxon>
        <taxon>Pezizales</taxon>
        <taxon>Morchellaceae</taxon>
        <taxon>Morchella</taxon>
    </lineage>
</organism>
<dbReference type="Gene3D" id="1.25.40.20">
    <property type="entry name" value="Ankyrin repeat-containing domain"/>
    <property type="match status" value="2"/>
</dbReference>
<protein>
    <submittedName>
        <fullName evidence="4">Ankyrin</fullName>
    </submittedName>
</protein>
<feature type="repeat" description="ANK" evidence="3">
    <location>
        <begin position="99"/>
        <end position="131"/>
    </location>
</feature>
<sequence>MVNDEDVHGQMPLELAVSGGNSDVVRMLLAAGSDARVEINSDMTPLGTAVRTGNYEIVRMLIEHHAVLTPAHVAASQPSEQNLRMLLDKGADVSATGRRGNTLLHEAVKNGQEGNVRLLLARGADVAAQNRRGNTPLHIAVYHGKKVIIKLLLDSGAD</sequence>
<name>A0A3N4KEZ9_9PEZI</name>
<feature type="non-terminal residue" evidence="4">
    <location>
        <position position="158"/>
    </location>
</feature>
<dbReference type="Pfam" id="PF12796">
    <property type="entry name" value="Ank_2"/>
    <property type="match status" value="2"/>
</dbReference>
<dbReference type="SMART" id="SM00248">
    <property type="entry name" value="ANK"/>
    <property type="match status" value="5"/>
</dbReference>
<feature type="repeat" description="ANK" evidence="3">
    <location>
        <begin position="66"/>
        <end position="98"/>
    </location>
</feature>
<dbReference type="GO" id="GO:0004842">
    <property type="term" value="F:ubiquitin-protein transferase activity"/>
    <property type="evidence" value="ECO:0007669"/>
    <property type="project" value="TreeGrafter"/>
</dbReference>
<dbReference type="InterPro" id="IPR002110">
    <property type="entry name" value="Ankyrin_rpt"/>
</dbReference>
<dbReference type="Proteomes" id="UP000277580">
    <property type="component" value="Unassembled WGS sequence"/>
</dbReference>
<proteinExistence type="predicted"/>
<keyword evidence="1" id="KW-0677">Repeat</keyword>
<feature type="repeat" description="ANK" evidence="3">
    <location>
        <begin position="132"/>
        <end position="158"/>
    </location>
</feature>
<feature type="repeat" description="ANK" evidence="3">
    <location>
        <begin position="8"/>
        <end position="40"/>
    </location>
</feature>
<feature type="repeat" description="ANK" evidence="3">
    <location>
        <begin position="41"/>
        <end position="66"/>
    </location>
</feature>
<dbReference type="PROSITE" id="PS50088">
    <property type="entry name" value="ANK_REPEAT"/>
    <property type="match status" value="5"/>
</dbReference>
<dbReference type="PANTHER" id="PTHR24171">
    <property type="entry name" value="ANKYRIN REPEAT DOMAIN-CONTAINING PROTEIN 39-RELATED"/>
    <property type="match status" value="1"/>
</dbReference>
<reference evidence="4 5" key="1">
    <citation type="journal article" date="2018" name="Nat. Ecol. Evol.">
        <title>Pezizomycetes genomes reveal the molecular basis of ectomycorrhizal truffle lifestyle.</title>
        <authorList>
            <person name="Murat C."/>
            <person name="Payen T."/>
            <person name="Noel B."/>
            <person name="Kuo A."/>
            <person name="Morin E."/>
            <person name="Chen J."/>
            <person name="Kohler A."/>
            <person name="Krizsan K."/>
            <person name="Balestrini R."/>
            <person name="Da Silva C."/>
            <person name="Montanini B."/>
            <person name="Hainaut M."/>
            <person name="Levati E."/>
            <person name="Barry K.W."/>
            <person name="Belfiori B."/>
            <person name="Cichocki N."/>
            <person name="Clum A."/>
            <person name="Dockter R.B."/>
            <person name="Fauchery L."/>
            <person name="Guy J."/>
            <person name="Iotti M."/>
            <person name="Le Tacon F."/>
            <person name="Lindquist E.A."/>
            <person name="Lipzen A."/>
            <person name="Malagnac F."/>
            <person name="Mello A."/>
            <person name="Molinier V."/>
            <person name="Miyauchi S."/>
            <person name="Poulain J."/>
            <person name="Riccioni C."/>
            <person name="Rubini A."/>
            <person name="Sitrit Y."/>
            <person name="Splivallo R."/>
            <person name="Traeger S."/>
            <person name="Wang M."/>
            <person name="Zifcakova L."/>
            <person name="Wipf D."/>
            <person name="Zambonelli A."/>
            <person name="Paolocci F."/>
            <person name="Nowrousian M."/>
            <person name="Ottonello S."/>
            <person name="Baldrian P."/>
            <person name="Spatafora J.W."/>
            <person name="Henrissat B."/>
            <person name="Nagy L.G."/>
            <person name="Aury J.M."/>
            <person name="Wincker P."/>
            <person name="Grigoriev I.V."/>
            <person name="Bonfante P."/>
            <person name="Martin F.M."/>
        </authorList>
    </citation>
    <scope>NUCLEOTIDE SEQUENCE [LARGE SCALE GENOMIC DNA]</scope>
    <source>
        <strain evidence="4 5">CCBAS932</strain>
    </source>
</reference>
<evidence type="ECO:0000256" key="2">
    <source>
        <dbReference type="ARBA" id="ARBA00023043"/>
    </source>
</evidence>
<dbReference type="EMBL" id="ML119156">
    <property type="protein sequence ID" value="RPB09060.1"/>
    <property type="molecule type" value="Genomic_DNA"/>
</dbReference>